<dbReference type="Gene3D" id="1.10.10.10">
    <property type="entry name" value="Winged helix-like DNA-binding domain superfamily/Winged helix DNA-binding domain"/>
    <property type="match status" value="1"/>
</dbReference>
<feature type="compositionally biased region" description="Low complexity" evidence="2">
    <location>
        <begin position="260"/>
        <end position="271"/>
    </location>
</feature>
<dbReference type="InParanoid" id="F2U6E3"/>
<dbReference type="PANTHER" id="PTHR12619:SF5">
    <property type="entry name" value="TRANSCRIPTION FACTOR RFX4"/>
    <property type="match status" value="1"/>
</dbReference>
<evidence type="ECO:0000313" key="4">
    <source>
        <dbReference type="EMBL" id="EGD83084.1"/>
    </source>
</evidence>
<feature type="compositionally biased region" description="Low complexity" evidence="2">
    <location>
        <begin position="391"/>
        <end position="405"/>
    </location>
</feature>
<dbReference type="InterPro" id="IPR036390">
    <property type="entry name" value="WH_DNA-bd_sf"/>
</dbReference>
<feature type="compositionally biased region" description="Low complexity" evidence="2">
    <location>
        <begin position="152"/>
        <end position="162"/>
    </location>
</feature>
<evidence type="ECO:0000256" key="2">
    <source>
        <dbReference type="SAM" id="MobiDB-lite"/>
    </source>
</evidence>
<evidence type="ECO:0000313" key="5">
    <source>
        <dbReference type="Proteomes" id="UP000007799"/>
    </source>
</evidence>
<feature type="compositionally biased region" description="Polar residues" evidence="2">
    <location>
        <begin position="738"/>
        <end position="757"/>
    </location>
</feature>
<dbReference type="GeneID" id="16076029"/>
<dbReference type="SUPFAM" id="SSF46785">
    <property type="entry name" value="Winged helix' DNA-binding domain"/>
    <property type="match status" value="1"/>
</dbReference>
<feature type="domain" description="RFX-type winged-helix" evidence="3">
    <location>
        <begin position="295"/>
        <end position="370"/>
    </location>
</feature>
<dbReference type="PROSITE" id="PS51526">
    <property type="entry name" value="RFX_DBD"/>
    <property type="match status" value="1"/>
</dbReference>
<dbReference type="InterPro" id="IPR003150">
    <property type="entry name" value="DNA-bd_RFX"/>
</dbReference>
<dbReference type="InterPro" id="IPR039779">
    <property type="entry name" value="RFX-like"/>
</dbReference>
<dbReference type="EMBL" id="GL832962">
    <property type="protein sequence ID" value="EGD83084.1"/>
    <property type="molecule type" value="Genomic_DNA"/>
</dbReference>
<dbReference type="eggNOG" id="KOG3712">
    <property type="taxonomic scope" value="Eukaryota"/>
</dbReference>
<dbReference type="GO" id="GO:0000981">
    <property type="term" value="F:DNA-binding transcription factor activity, RNA polymerase II-specific"/>
    <property type="evidence" value="ECO:0007669"/>
    <property type="project" value="TreeGrafter"/>
</dbReference>
<name>F2U6E3_SALR5</name>
<accession>F2U6E3</accession>
<feature type="compositionally biased region" description="Low complexity" evidence="2">
    <location>
        <begin position="719"/>
        <end position="737"/>
    </location>
</feature>
<organism evidence="5">
    <name type="scientific">Salpingoeca rosetta (strain ATCC 50818 / BSB-021)</name>
    <dbReference type="NCBI Taxonomy" id="946362"/>
    <lineage>
        <taxon>Eukaryota</taxon>
        <taxon>Choanoflagellata</taxon>
        <taxon>Craspedida</taxon>
        <taxon>Salpingoecidae</taxon>
        <taxon>Salpingoeca</taxon>
    </lineage>
</organism>
<keyword evidence="1" id="KW-0238">DNA-binding</keyword>
<protein>
    <recommendedName>
        <fullName evidence="3">RFX-type winged-helix domain-containing protein</fullName>
    </recommendedName>
</protein>
<dbReference type="OrthoDB" id="10056949at2759"/>
<dbReference type="FunFam" id="1.10.10.10:FF:000422">
    <property type="entry name" value="DNA-binding protein RFX7"/>
    <property type="match status" value="1"/>
</dbReference>
<feature type="compositionally biased region" description="Low complexity" evidence="2">
    <location>
        <begin position="763"/>
        <end position="786"/>
    </location>
</feature>
<feature type="region of interest" description="Disordered" evidence="2">
    <location>
        <begin position="1"/>
        <end position="22"/>
    </location>
</feature>
<dbReference type="InterPro" id="IPR036388">
    <property type="entry name" value="WH-like_DNA-bd_sf"/>
</dbReference>
<evidence type="ECO:0000259" key="3">
    <source>
        <dbReference type="PROSITE" id="PS51526"/>
    </source>
</evidence>
<gene>
    <name evidence="4" type="ORF">PTSG_12063</name>
</gene>
<dbReference type="RefSeq" id="XP_004995448.1">
    <property type="nucleotide sequence ID" value="XM_004995391.1"/>
</dbReference>
<dbReference type="Proteomes" id="UP000007799">
    <property type="component" value="Unassembled WGS sequence"/>
</dbReference>
<dbReference type="KEGG" id="sre:PTSG_12063"/>
<feature type="compositionally biased region" description="Polar residues" evidence="2">
    <location>
        <begin position="799"/>
        <end position="811"/>
    </location>
</feature>
<keyword evidence="5" id="KW-1185">Reference proteome</keyword>
<feature type="region of interest" description="Disordered" evidence="2">
    <location>
        <begin position="679"/>
        <end position="853"/>
    </location>
</feature>
<feature type="region of interest" description="Disordered" evidence="2">
    <location>
        <begin position="112"/>
        <end position="189"/>
    </location>
</feature>
<reference evidence="4" key="1">
    <citation type="submission" date="2009-08" db="EMBL/GenBank/DDBJ databases">
        <title>Annotation of Salpingoeca rosetta.</title>
        <authorList>
            <consortium name="The Broad Institute Genome Sequencing Platform"/>
            <person name="Russ C."/>
            <person name="Cuomo C."/>
            <person name="Burger G."/>
            <person name="Gray M.W."/>
            <person name="Holland P.W.H."/>
            <person name="King N."/>
            <person name="Lang F.B.F."/>
            <person name="Roger A.J."/>
            <person name="Ruiz-Trillo I."/>
            <person name="Young S.K."/>
            <person name="Zeng Q."/>
            <person name="Gargeya S."/>
            <person name="Alvarado L."/>
            <person name="Berlin A."/>
            <person name="Chapman S.B."/>
            <person name="Chen Z."/>
            <person name="Freedman E."/>
            <person name="Gellesch M."/>
            <person name="Goldberg J."/>
            <person name="Griggs A."/>
            <person name="Gujja S."/>
            <person name="Heilman E."/>
            <person name="Heiman D."/>
            <person name="Howarth C."/>
            <person name="Mehta T."/>
            <person name="Neiman D."/>
            <person name="Pearson M."/>
            <person name="Roberts A."/>
            <person name="Saif S."/>
            <person name="Shea T."/>
            <person name="Shenoy N."/>
            <person name="Sisk P."/>
            <person name="Stolte C."/>
            <person name="Sykes S."/>
            <person name="White J."/>
            <person name="Yandava C."/>
            <person name="Haas B."/>
            <person name="Nusbaum C."/>
            <person name="Birren B."/>
        </authorList>
    </citation>
    <scope>NUCLEOTIDE SEQUENCE [LARGE SCALE GENOMIC DNA]</scope>
    <source>
        <strain evidence="4">ATCC 50818</strain>
    </source>
</reference>
<dbReference type="AlphaFoldDB" id="F2U6E3"/>
<dbReference type="GO" id="GO:0000978">
    <property type="term" value="F:RNA polymerase II cis-regulatory region sequence-specific DNA binding"/>
    <property type="evidence" value="ECO:0007669"/>
    <property type="project" value="TreeGrafter"/>
</dbReference>
<evidence type="ECO:0000256" key="1">
    <source>
        <dbReference type="ARBA" id="ARBA00023125"/>
    </source>
</evidence>
<dbReference type="Pfam" id="PF02257">
    <property type="entry name" value="RFX_DNA_binding"/>
    <property type="match status" value="1"/>
</dbReference>
<proteinExistence type="predicted"/>
<sequence>MDTQHQLEPQPSKRPKVHGNPYSDAANIQAMGRAAVRSGMDTAQEAAYAANRAMEGVHRFNFETATPASFAPQMMAPFGGPAAHMFAAASQHDRQQDRSRPRPEFAMTYAHPEDEQQHQQQQQQAGMYGSPSRSAQSHHPRRRNEGRGGASGASAPSSPFRSTAGNGRRQQEYAAHHHHHQQGSVSADDVAKNVRFEYPSYYAQEGGQGYAFQQQQQQQQQAQHPRVMMVRPSNISAMTSTTQLPGGLKFTTVHGSSMHAATPPATPSSASIDDTELATSPRRHRNRAVRIDEDTVTWLRANFELKTGFTVERRLVYKAYCRHMQSMMQEPCNAAGFGKVIRGVFPGVTSRRLGSRGHSKYHYEGLRIKPSSAVAMLRLADEETEATTHDSNSMLGMGSSSSVTSPISRISTGTLMMLMHSMDKSLQLPGFPHLELEEVGVAVTERDTASLEEDIASFCELYRNHCVTMLEAVKSVSFGNVYAMIHAFWTDLPDRMRQLLPSEGLSNKIELWDSILYDTMLHVFVPEILRPVGTNAHRTIVTFVEDIVSTVKDLESLDANLPPNIIRAKKAAAEVLQEIMQRRMALNNLAQAGMKMLNSHAQVEQMRTDLDRVNLKAIKRESAWVTDCPDAFVDRIFAELLEFLDQPRGLSYASHWLDSIVKRTFKSMVGIDFDAMSVDSGSHDHSSPSYEHLPPLDSCPPAPALPAMSAGRGTTHQSKQQVQAATAEEQQHTKAAASQQKQQPGTQPSKSTSSSNKDGVDTSAAAKQSSGASADSAGAGTSSPTRSTPPPSEQQQQQNALEAQKTPTVPSQAGAKGSSAAEDARRKLTLGPASTPSERPDAAQDSDSSKNTEVERMELLHKTARKLLQAWTFYSSQILRELTMKSAPSFGSCNVLKLLMDEYMYYLIHTRVTHPHKEIVHPDIIVHTTGTGTATDTSSQTA</sequence>
<dbReference type="PANTHER" id="PTHR12619">
    <property type="entry name" value="RFX TRANSCRIPTION FACTOR FAMILY"/>
    <property type="match status" value="1"/>
</dbReference>
<dbReference type="InterPro" id="IPR057321">
    <property type="entry name" value="RFX1-4/6/8-like_BCD"/>
</dbReference>
<feature type="region of interest" description="Disordered" evidence="2">
    <location>
        <begin position="386"/>
        <end position="405"/>
    </location>
</feature>
<feature type="compositionally biased region" description="Basic and acidic residues" evidence="2">
    <location>
        <begin position="838"/>
        <end position="853"/>
    </location>
</feature>
<dbReference type="STRING" id="946362.F2U6E3"/>
<dbReference type="Pfam" id="PF25340">
    <property type="entry name" value="BCD_RFX"/>
    <property type="match status" value="2"/>
</dbReference>
<feature type="region of interest" description="Disordered" evidence="2">
    <location>
        <begin position="257"/>
        <end position="281"/>
    </location>
</feature>